<gene>
    <name evidence="1" type="ORF">BU25DRAFT_180156</name>
</gene>
<evidence type="ECO:0000313" key="1">
    <source>
        <dbReference type="EMBL" id="KAF2623232.1"/>
    </source>
</evidence>
<keyword evidence="2" id="KW-1185">Reference proteome</keyword>
<name>A0ACB6RPP2_9PLEO</name>
<accession>A0ACB6RPP2</accession>
<reference evidence="1" key="1">
    <citation type="journal article" date="2020" name="Stud. Mycol.">
        <title>101 Dothideomycetes genomes: a test case for predicting lifestyles and emergence of pathogens.</title>
        <authorList>
            <person name="Haridas S."/>
            <person name="Albert R."/>
            <person name="Binder M."/>
            <person name="Bloem J."/>
            <person name="Labutti K."/>
            <person name="Salamov A."/>
            <person name="Andreopoulos B."/>
            <person name="Baker S."/>
            <person name="Barry K."/>
            <person name="Bills G."/>
            <person name="Bluhm B."/>
            <person name="Cannon C."/>
            <person name="Castanera R."/>
            <person name="Culley D."/>
            <person name="Daum C."/>
            <person name="Ezra D."/>
            <person name="Gonzalez J."/>
            <person name="Henrissat B."/>
            <person name="Kuo A."/>
            <person name="Liang C."/>
            <person name="Lipzen A."/>
            <person name="Lutzoni F."/>
            <person name="Magnuson J."/>
            <person name="Mondo S."/>
            <person name="Nolan M."/>
            <person name="Ohm R."/>
            <person name="Pangilinan J."/>
            <person name="Park H.-J."/>
            <person name="Ramirez L."/>
            <person name="Alfaro M."/>
            <person name="Sun H."/>
            <person name="Tritt A."/>
            <person name="Yoshinaga Y."/>
            <person name="Zwiers L.-H."/>
            <person name="Turgeon B."/>
            <person name="Goodwin S."/>
            <person name="Spatafora J."/>
            <person name="Crous P."/>
            <person name="Grigoriev I."/>
        </authorList>
    </citation>
    <scope>NUCLEOTIDE SEQUENCE</scope>
    <source>
        <strain evidence="1">CBS 525.71</strain>
    </source>
</reference>
<dbReference type="Proteomes" id="UP000799754">
    <property type="component" value="Unassembled WGS sequence"/>
</dbReference>
<organism evidence="1 2">
    <name type="scientific">Macroventuria anomochaeta</name>
    <dbReference type="NCBI Taxonomy" id="301207"/>
    <lineage>
        <taxon>Eukaryota</taxon>
        <taxon>Fungi</taxon>
        <taxon>Dikarya</taxon>
        <taxon>Ascomycota</taxon>
        <taxon>Pezizomycotina</taxon>
        <taxon>Dothideomycetes</taxon>
        <taxon>Pleosporomycetidae</taxon>
        <taxon>Pleosporales</taxon>
        <taxon>Pleosporineae</taxon>
        <taxon>Didymellaceae</taxon>
        <taxon>Macroventuria</taxon>
    </lineage>
</organism>
<proteinExistence type="predicted"/>
<comment type="caution">
    <text evidence="1">The sequence shown here is derived from an EMBL/GenBank/DDBJ whole genome shotgun (WGS) entry which is preliminary data.</text>
</comment>
<dbReference type="EMBL" id="MU006738">
    <property type="protein sequence ID" value="KAF2623232.1"/>
    <property type="molecule type" value="Genomic_DNA"/>
</dbReference>
<sequence length="379" mass="42150">MNTTTHNGGRAKEAKTSIKGEYEQKLLESTPSQSTIAHFNKSGQAAFGNVDAQLLKKHSEAPGKVQKWMLDRVRESLAAASELYHDDVLILRSLLGLKYSANTTGFQFLLPELSRLMRSNLTYAVTFTNYVFDAPTSEVPRTTKDDLLRAVAQDLGAVSIDMRDHENIERQLAAFERKKDEDIPGPRPLAKLSAAALGLFTKHFYGLGMYKPIESMIAHLRSEMDHALEQDLHTTYVPFLQELIGLMLMYGIPLANATYSSFFESVLQHYFMRFIGQEPEQKNSAKQKSWTRRAIAAHGTLESFDHSYFCDILGERYAIDVLPALVKLRGSTAASQAHSRFDSLTTAATTGAKDARTPVSKNDDKIDPAPIASILSLTT</sequence>
<protein>
    <submittedName>
        <fullName evidence="1">Uncharacterized protein</fullName>
    </submittedName>
</protein>
<evidence type="ECO:0000313" key="2">
    <source>
        <dbReference type="Proteomes" id="UP000799754"/>
    </source>
</evidence>